<dbReference type="InParanoid" id="A0A078B9T0"/>
<dbReference type="AlphaFoldDB" id="A0A078B9T0"/>
<organism evidence="2 3">
    <name type="scientific">Stylonychia lemnae</name>
    <name type="common">Ciliate</name>
    <dbReference type="NCBI Taxonomy" id="5949"/>
    <lineage>
        <taxon>Eukaryota</taxon>
        <taxon>Sar</taxon>
        <taxon>Alveolata</taxon>
        <taxon>Ciliophora</taxon>
        <taxon>Intramacronucleata</taxon>
        <taxon>Spirotrichea</taxon>
        <taxon>Stichotrichia</taxon>
        <taxon>Sporadotrichida</taxon>
        <taxon>Oxytrichidae</taxon>
        <taxon>Stylonychinae</taxon>
        <taxon>Stylonychia</taxon>
    </lineage>
</organism>
<name>A0A078B9T0_STYLE</name>
<protein>
    <recommendedName>
        <fullName evidence="1">YHYH domain-containing protein</fullName>
    </recommendedName>
</protein>
<dbReference type="Proteomes" id="UP000039865">
    <property type="component" value="Unassembled WGS sequence"/>
</dbReference>
<keyword evidence="3" id="KW-1185">Reference proteome</keyword>
<gene>
    <name evidence="2" type="primary">Contig11531.g12335</name>
    <name evidence="2" type="ORF">STYLEM_19455</name>
</gene>
<reference evidence="2 3" key="1">
    <citation type="submission" date="2014-06" db="EMBL/GenBank/DDBJ databases">
        <authorList>
            <person name="Swart Estienne"/>
        </authorList>
    </citation>
    <scope>NUCLEOTIDE SEQUENCE [LARGE SCALE GENOMIC DNA]</scope>
    <source>
        <strain evidence="2 3">130c</strain>
    </source>
</reference>
<dbReference type="InterPro" id="IPR025924">
    <property type="entry name" value="YHYH_dom"/>
</dbReference>
<dbReference type="Pfam" id="PF14240">
    <property type="entry name" value="YHYH"/>
    <property type="match status" value="1"/>
</dbReference>
<sequence>MHQQPQLHQQLDHRCIINNLSCYNNQRCINNHSCINNCDNNNRPYHRDNNQLSNITTTPEPVVVKQCNEAVSVFDTSSSNEGEQITCRGMTSCPDGSIPPCVWKRKVITKCTADSQNSNGRDLQTGISSRLRLVSNGLPNHCFESGQSTPRENQIDFEIRFKNKQRNNLKRNRVLEGSERVLEDSEEEKTMTLYNGDNQLSVNMALCDEAWTQTGFITSLYPDYIEYSGNFDGIVGISLNGVPIHTGNSEYGSDIFYPKSYGSKLYSTKKVHLDTCLGSSEFSGYYHYYGWSPCILPRGPIKSLEYTSCNYNEACQQDPLAYSLSFMSPQEKTIMIIGVARDGHSILGPYRRDGMLWQPCDVDLCNGLYIGGVYYYVTTMFHPYTVGCWGPSPKKTIAQQCSNNVQVCSGASMVKFFIQMISPIILVYFTILM</sequence>
<dbReference type="EMBL" id="CCKQ01018356">
    <property type="protein sequence ID" value="CDW90313.1"/>
    <property type="molecule type" value="Genomic_DNA"/>
</dbReference>
<proteinExistence type="predicted"/>
<feature type="domain" description="YHYH" evidence="1">
    <location>
        <begin position="233"/>
        <end position="350"/>
    </location>
</feature>
<accession>A0A078B9T0</accession>
<evidence type="ECO:0000313" key="3">
    <source>
        <dbReference type="Proteomes" id="UP000039865"/>
    </source>
</evidence>
<evidence type="ECO:0000259" key="1">
    <source>
        <dbReference type="Pfam" id="PF14240"/>
    </source>
</evidence>
<evidence type="ECO:0000313" key="2">
    <source>
        <dbReference type="EMBL" id="CDW90313.1"/>
    </source>
</evidence>
<dbReference type="OrthoDB" id="197925at2759"/>